<dbReference type="Proteomes" id="UP000315540">
    <property type="component" value="Unassembled WGS sequence"/>
</dbReference>
<evidence type="ECO:0000259" key="2">
    <source>
        <dbReference type="PROSITE" id="PS51462"/>
    </source>
</evidence>
<dbReference type="Pfam" id="PF00293">
    <property type="entry name" value="NUDIX"/>
    <property type="match status" value="1"/>
</dbReference>
<gene>
    <name evidence="3" type="ORF">FHK87_23820</name>
</gene>
<feature type="domain" description="Nudix hydrolase" evidence="2">
    <location>
        <begin position="30"/>
        <end position="177"/>
    </location>
</feature>
<dbReference type="PROSITE" id="PS51462">
    <property type="entry name" value="NUDIX"/>
    <property type="match status" value="1"/>
</dbReference>
<dbReference type="AlphaFoldDB" id="A0A504J8D8"/>
<protein>
    <submittedName>
        <fullName evidence="3">NUDIX domain-containing protein</fullName>
    </submittedName>
</protein>
<dbReference type="InterPro" id="IPR020084">
    <property type="entry name" value="NUDIX_hydrolase_CS"/>
</dbReference>
<proteinExistence type="predicted"/>
<dbReference type="GO" id="GO:0005737">
    <property type="term" value="C:cytoplasm"/>
    <property type="evidence" value="ECO:0007669"/>
    <property type="project" value="TreeGrafter"/>
</dbReference>
<organism evidence="3 4">
    <name type="scientific">Aquimarina algicola</name>
    <dbReference type="NCBI Taxonomy" id="2589995"/>
    <lineage>
        <taxon>Bacteria</taxon>
        <taxon>Pseudomonadati</taxon>
        <taxon>Bacteroidota</taxon>
        <taxon>Flavobacteriia</taxon>
        <taxon>Flavobacteriales</taxon>
        <taxon>Flavobacteriaceae</taxon>
        <taxon>Aquimarina</taxon>
    </lineage>
</organism>
<keyword evidence="1" id="KW-0378">Hydrolase</keyword>
<evidence type="ECO:0000256" key="1">
    <source>
        <dbReference type="ARBA" id="ARBA00022801"/>
    </source>
</evidence>
<dbReference type="GO" id="GO:0016787">
    <property type="term" value="F:hydrolase activity"/>
    <property type="evidence" value="ECO:0007669"/>
    <property type="project" value="UniProtKB-KW"/>
</dbReference>
<dbReference type="PANTHER" id="PTHR10885">
    <property type="entry name" value="ISOPENTENYL-DIPHOSPHATE DELTA-ISOMERASE"/>
    <property type="match status" value="1"/>
</dbReference>
<keyword evidence="4" id="KW-1185">Reference proteome</keyword>
<reference evidence="3 4" key="1">
    <citation type="submission" date="2019-06" db="EMBL/GenBank/DDBJ databases">
        <authorList>
            <person name="Meng X."/>
        </authorList>
    </citation>
    <scope>NUCLEOTIDE SEQUENCE [LARGE SCALE GENOMIC DNA]</scope>
    <source>
        <strain evidence="3 4">M625</strain>
    </source>
</reference>
<comment type="caution">
    <text evidence="3">The sequence shown here is derived from an EMBL/GenBank/DDBJ whole genome shotgun (WGS) entry which is preliminary data.</text>
</comment>
<dbReference type="GO" id="GO:0009240">
    <property type="term" value="P:isopentenyl diphosphate biosynthetic process"/>
    <property type="evidence" value="ECO:0007669"/>
    <property type="project" value="TreeGrafter"/>
</dbReference>
<dbReference type="InterPro" id="IPR000086">
    <property type="entry name" value="NUDIX_hydrolase_dom"/>
</dbReference>
<dbReference type="RefSeq" id="WP_140597383.1">
    <property type="nucleotide sequence ID" value="NZ_VFWZ01000009.1"/>
</dbReference>
<dbReference type="InterPro" id="IPR015797">
    <property type="entry name" value="NUDIX_hydrolase-like_dom_sf"/>
</dbReference>
<dbReference type="Gene3D" id="3.90.79.10">
    <property type="entry name" value="Nucleoside Triphosphate Pyrophosphohydrolase"/>
    <property type="match status" value="1"/>
</dbReference>
<evidence type="ECO:0000313" key="4">
    <source>
        <dbReference type="Proteomes" id="UP000315540"/>
    </source>
</evidence>
<accession>A0A504J8D8</accession>
<dbReference type="SUPFAM" id="SSF55811">
    <property type="entry name" value="Nudix"/>
    <property type="match status" value="1"/>
</dbReference>
<name>A0A504J8D8_9FLAO</name>
<dbReference type="PANTHER" id="PTHR10885:SF20">
    <property type="entry name" value="NUDIX HYDROLASE DOMAIN-CONTAINING PROTEIN"/>
    <property type="match status" value="1"/>
</dbReference>
<dbReference type="PROSITE" id="PS00893">
    <property type="entry name" value="NUDIX_BOX"/>
    <property type="match status" value="1"/>
</dbReference>
<dbReference type="GO" id="GO:0004452">
    <property type="term" value="F:isopentenyl-diphosphate delta-isomerase activity"/>
    <property type="evidence" value="ECO:0007669"/>
    <property type="project" value="TreeGrafter"/>
</dbReference>
<dbReference type="OrthoDB" id="9786032at2"/>
<dbReference type="EMBL" id="VFWZ01000009">
    <property type="protein sequence ID" value="TPN82451.1"/>
    <property type="molecule type" value="Genomic_DNA"/>
</dbReference>
<sequence length="184" mass="21475">MADEYIDILDEKGEPTNTTVLKSEAHRLGLFHASVHIWFYTKEKEILLQKRAHQKDTFPDLWDISVAGHIASGEKPKNAAIREIQEEIGLHVTNNDLELIGTRISKKQPKLNFYDHELHYIYLTKFNSNIDKLQLQQEEVSEVSLLPITMLKNHLADTEKSKLYVPHDHSYYLFILNEIINRLQ</sequence>
<evidence type="ECO:0000313" key="3">
    <source>
        <dbReference type="EMBL" id="TPN82451.1"/>
    </source>
</evidence>
<dbReference type="CDD" id="cd04692">
    <property type="entry name" value="NUDIX_Hydrolase"/>
    <property type="match status" value="1"/>
</dbReference>